<evidence type="ECO:0000313" key="2">
    <source>
        <dbReference type="Proteomes" id="UP000251577"/>
    </source>
</evidence>
<dbReference type="SUPFAM" id="SSF111069">
    <property type="entry name" value="Hypothetical protein yfbM"/>
    <property type="match status" value="1"/>
</dbReference>
<comment type="caution">
    <text evidence="1">The sequence shown here is derived from an EMBL/GenBank/DDBJ whole genome shotgun (WGS) entry which is preliminary data.</text>
</comment>
<accession>A0A364V6Z7</accession>
<evidence type="ECO:0000313" key="1">
    <source>
        <dbReference type="EMBL" id="RAV32425.1"/>
    </source>
</evidence>
<dbReference type="EMBL" id="QHCV01000023">
    <property type="protein sequence ID" value="RAV32425.1"/>
    <property type="molecule type" value="Genomic_DNA"/>
</dbReference>
<organism evidence="1 2">
    <name type="scientific">Corynebacterium heidelbergense</name>
    <dbReference type="NCBI Taxonomy" id="2055947"/>
    <lineage>
        <taxon>Bacteria</taxon>
        <taxon>Bacillati</taxon>
        <taxon>Actinomycetota</taxon>
        <taxon>Actinomycetes</taxon>
        <taxon>Mycobacteriales</taxon>
        <taxon>Corynebacteriaceae</taxon>
        <taxon>Corynebacterium</taxon>
    </lineage>
</organism>
<dbReference type="Proteomes" id="UP000251577">
    <property type="component" value="Unassembled WGS sequence"/>
</dbReference>
<keyword evidence="2" id="KW-1185">Reference proteome</keyword>
<dbReference type="InterPro" id="IPR015068">
    <property type="entry name" value="DUF1877"/>
</dbReference>
<proteinExistence type="predicted"/>
<dbReference type="Pfam" id="PF08974">
    <property type="entry name" value="DUF1877"/>
    <property type="match status" value="1"/>
</dbReference>
<dbReference type="RefSeq" id="WP_113630432.1">
    <property type="nucleotide sequence ID" value="NZ_QHCV01000023.1"/>
</dbReference>
<sequence>MLVLNLYEIDEAMVEQLRSSEDPADLAWEVAEEGDGETTDFDKHWMDAKEIFADEPAVTRAFGVDPLDEDEQVFVFSPQEVAQLAEELAAVDVHKREAEPMERASGDTEEDDLVEAIEVVDGLTTFFHDAAASNSGVLLLYG</sequence>
<name>A0A364V6Z7_9CORY</name>
<dbReference type="Gene3D" id="3.40.1760.10">
    <property type="entry name" value="YfbM-like super family"/>
    <property type="match status" value="1"/>
</dbReference>
<gene>
    <name evidence="1" type="ORF">DLJ54_03430</name>
</gene>
<dbReference type="AlphaFoldDB" id="A0A364V6Z7"/>
<evidence type="ECO:0008006" key="3">
    <source>
        <dbReference type="Google" id="ProtNLM"/>
    </source>
</evidence>
<reference evidence="1 2" key="1">
    <citation type="journal article" date="2018" name="Syst. Appl. Microbiol.">
        <title>Corynebacterium heidelbergense sp. nov., isolated from the preen glands of Egyptian geese (Alopochen aegyptiacus).</title>
        <authorList>
            <person name="Braun M.S."/>
            <person name="Wang E."/>
            <person name="Zimmermann S."/>
            <person name="Wink M."/>
        </authorList>
    </citation>
    <scope>NUCLEOTIDE SEQUENCE [LARGE SCALE GENOMIC DNA]</scope>
    <source>
        <strain evidence="1 2">647</strain>
    </source>
</reference>
<protein>
    <recommendedName>
        <fullName evidence="3">DUF1877 domain-containing protein</fullName>
    </recommendedName>
</protein>
<dbReference type="InterPro" id="IPR035944">
    <property type="entry name" value="YfbM-like_sf"/>
</dbReference>